<keyword evidence="3" id="KW-0238">DNA-binding</keyword>
<evidence type="ECO:0000256" key="5">
    <source>
        <dbReference type="SAM" id="Phobius"/>
    </source>
</evidence>
<feature type="transmembrane region" description="Helical" evidence="5">
    <location>
        <begin position="237"/>
        <end position="258"/>
    </location>
</feature>
<keyword evidence="8" id="KW-1185">Reference proteome</keyword>
<keyword evidence="4" id="KW-0804">Transcription</keyword>
<dbReference type="GO" id="GO:0032993">
    <property type="term" value="C:protein-DNA complex"/>
    <property type="evidence" value="ECO:0007669"/>
    <property type="project" value="TreeGrafter"/>
</dbReference>
<dbReference type="Proteomes" id="UP000597444">
    <property type="component" value="Unassembled WGS sequence"/>
</dbReference>
<dbReference type="CDD" id="cd08414">
    <property type="entry name" value="PBP2_LTTR_aromatics_like"/>
    <property type="match status" value="1"/>
</dbReference>
<dbReference type="Gene3D" id="1.10.10.10">
    <property type="entry name" value="Winged helix-like DNA-binding domain superfamily/Winged helix DNA-binding domain"/>
    <property type="match status" value="1"/>
</dbReference>
<dbReference type="InterPro" id="IPR005119">
    <property type="entry name" value="LysR_subst-bd"/>
</dbReference>
<evidence type="ECO:0000256" key="4">
    <source>
        <dbReference type="ARBA" id="ARBA00023163"/>
    </source>
</evidence>
<dbReference type="InterPro" id="IPR000847">
    <property type="entry name" value="LysR_HTH_N"/>
</dbReference>
<evidence type="ECO:0000313" key="8">
    <source>
        <dbReference type="Proteomes" id="UP000597444"/>
    </source>
</evidence>
<dbReference type="PANTHER" id="PTHR30346">
    <property type="entry name" value="TRANSCRIPTIONAL DUAL REGULATOR HCAR-RELATED"/>
    <property type="match status" value="1"/>
</dbReference>
<feature type="domain" description="HTH lysR-type" evidence="6">
    <location>
        <begin position="11"/>
        <end position="68"/>
    </location>
</feature>
<keyword evidence="5" id="KW-0812">Transmembrane</keyword>
<evidence type="ECO:0000256" key="2">
    <source>
        <dbReference type="ARBA" id="ARBA00023015"/>
    </source>
</evidence>
<gene>
    <name evidence="7" type="ORF">KSF_094620</name>
</gene>
<evidence type="ECO:0000259" key="6">
    <source>
        <dbReference type="PROSITE" id="PS50931"/>
    </source>
</evidence>
<organism evidence="7 8">
    <name type="scientific">Reticulibacter mediterranei</name>
    <dbReference type="NCBI Taxonomy" id="2778369"/>
    <lineage>
        <taxon>Bacteria</taxon>
        <taxon>Bacillati</taxon>
        <taxon>Chloroflexota</taxon>
        <taxon>Ktedonobacteria</taxon>
        <taxon>Ktedonobacterales</taxon>
        <taxon>Reticulibacteraceae</taxon>
        <taxon>Reticulibacter</taxon>
    </lineage>
</organism>
<dbReference type="GO" id="GO:0003677">
    <property type="term" value="F:DNA binding"/>
    <property type="evidence" value="ECO:0007669"/>
    <property type="project" value="UniProtKB-KW"/>
</dbReference>
<keyword evidence="5" id="KW-1133">Transmembrane helix</keyword>
<dbReference type="Pfam" id="PF00126">
    <property type="entry name" value="HTH_1"/>
    <property type="match status" value="1"/>
</dbReference>
<comment type="caution">
    <text evidence="7">The sequence shown here is derived from an EMBL/GenBank/DDBJ whole genome shotgun (WGS) entry which is preliminary data.</text>
</comment>
<evidence type="ECO:0000256" key="1">
    <source>
        <dbReference type="ARBA" id="ARBA00009437"/>
    </source>
</evidence>
<dbReference type="SUPFAM" id="SSF46785">
    <property type="entry name" value="Winged helix' DNA-binding domain"/>
    <property type="match status" value="1"/>
</dbReference>
<reference evidence="7" key="1">
    <citation type="submission" date="2020-10" db="EMBL/GenBank/DDBJ databases">
        <title>Taxonomic study of unclassified bacteria belonging to the class Ktedonobacteria.</title>
        <authorList>
            <person name="Yabe S."/>
            <person name="Wang C.M."/>
            <person name="Zheng Y."/>
            <person name="Sakai Y."/>
            <person name="Cavaletti L."/>
            <person name="Monciardini P."/>
            <person name="Donadio S."/>
        </authorList>
    </citation>
    <scope>NUCLEOTIDE SEQUENCE</scope>
    <source>
        <strain evidence="7">ID150040</strain>
    </source>
</reference>
<evidence type="ECO:0000313" key="7">
    <source>
        <dbReference type="EMBL" id="GHO99414.1"/>
    </source>
</evidence>
<dbReference type="EMBL" id="BNJK01000002">
    <property type="protein sequence ID" value="GHO99414.1"/>
    <property type="molecule type" value="Genomic_DNA"/>
</dbReference>
<dbReference type="InterPro" id="IPR036390">
    <property type="entry name" value="WH_DNA-bd_sf"/>
</dbReference>
<dbReference type="Pfam" id="PF03466">
    <property type="entry name" value="LysR_substrate"/>
    <property type="match status" value="1"/>
</dbReference>
<dbReference type="PRINTS" id="PR00039">
    <property type="entry name" value="HTHLYSR"/>
</dbReference>
<name>A0A8J3N5S8_9CHLR</name>
<dbReference type="FunFam" id="1.10.10.10:FF:000001">
    <property type="entry name" value="LysR family transcriptional regulator"/>
    <property type="match status" value="1"/>
</dbReference>
<dbReference type="GO" id="GO:0003700">
    <property type="term" value="F:DNA-binding transcription factor activity"/>
    <property type="evidence" value="ECO:0007669"/>
    <property type="project" value="InterPro"/>
</dbReference>
<sequence length="328" mass="37539">MVRAFMHNQNIELRHVRSFVAVAEELHFSRAAERLHIAQPALSQQIIQLEQQLGVRLFERDRHAVHLTSAGQLFLNDALAILEQVDHSFLRMQQAQSGQVGRLDIGFVHAEIATANVIPDVLATYCQRFPDVEVQLKEMYLQEQLQALKQHQIQVGFAAAFQDLSPEFDTEVLQRVPFVAVVSTQHRFASQPSVALSSLIEEPFFFCPRESDSGVLYDRIAQICGRNPRVIQEVSNIHILLGLIVANLGVSLVAASAMELRFPGVVYLPLSDPHHDLAFKTVLHWRRDYHAPLLREFLAVAREVFTQRRKTLPNFEEWERTEQDERVR</sequence>
<keyword evidence="2" id="KW-0805">Transcription regulation</keyword>
<keyword evidence="5" id="KW-0472">Membrane</keyword>
<dbReference type="PANTHER" id="PTHR30346:SF0">
    <property type="entry name" value="HCA OPERON TRANSCRIPTIONAL ACTIVATOR HCAR"/>
    <property type="match status" value="1"/>
</dbReference>
<dbReference type="InterPro" id="IPR036388">
    <property type="entry name" value="WH-like_DNA-bd_sf"/>
</dbReference>
<protein>
    <submittedName>
        <fullName evidence="7">Transcriptional regulator</fullName>
    </submittedName>
</protein>
<evidence type="ECO:0000256" key="3">
    <source>
        <dbReference type="ARBA" id="ARBA00023125"/>
    </source>
</evidence>
<dbReference type="SUPFAM" id="SSF53850">
    <property type="entry name" value="Periplasmic binding protein-like II"/>
    <property type="match status" value="1"/>
</dbReference>
<proteinExistence type="inferred from homology"/>
<comment type="similarity">
    <text evidence="1">Belongs to the LysR transcriptional regulatory family.</text>
</comment>
<dbReference type="AlphaFoldDB" id="A0A8J3N5S8"/>
<accession>A0A8J3N5S8</accession>
<dbReference type="Gene3D" id="3.40.190.10">
    <property type="entry name" value="Periplasmic binding protein-like II"/>
    <property type="match status" value="2"/>
</dbReference>
<dbReference type="PROSITE" id="PS50931">
    <property type="entry name" value="HTH_LYSR"/>
    <property type="match status" value="1"/>
</dbReference>